<dbReference type="InterPro" id="IPR032466">
    <property type="entry name" value="Metal_Hydrolase"/>
</dbReference>
<dbReference type="AlphaFoldDB" id="W7YFY2"/>
<protein>
    <submittedName>
        <fullName evidence="5">Deoxyribonuclease</fullName>
    </submittedName>
</protein>
<dbReference type="CDD" id="cd01310">
    <property type="entry name" value="TatD_DNAse"/>
    <property type="match status" value="1"/>
</dbReference>
<keyword evidence="2 4" id="KW-0479">Metal-binding</keyword>
<feature type="binding site" evidence="4">
    <location>
        <position position="119"/>
    </location>
    <ligand>
        <name>a divalent metal cation</name>
        <dbReference type="ChEBI" id="CHEBI:60240"/>
        <label>1</label>
    </ligand>
</feature>
<evidence type="ECO:0000313" key="5">
    <source>
        <dbReference type="EMBL" id="GAF09835.1"/>
    </source>
</evidence>
<dbReference type="GO" id="GO:0046872">
    <property type="term" value="F:metal ion binding"/>
    <property type="evidence" value="ECO:0007669"/>
    <property type="project" value="UniProtKB-KW"/>
</dbReference>
<sequence length="286" mass="32420">MYHPTTYNEISIVSPSKTDGTHSQLAPLIDAHIHLDSYENEPLEAMLKELPQTEVECVIAVSMHLASSRANLQLASHYPTLVYPAFGFHPEQPLPSEAEIDQLFEWMEAHLSDMIAVGEVGLPYYSRLEATEAGQTFDDAPYIRLLERFIAFAAKHHKPIVLHAVYEDADIACELLQKHSVTRAHFHWFKGSKATIELMAKRGYSISFTPDITYEVEIQELARLYPVSQVMAETDGPWPFEGPFAGQMTHPRMTAAIVETWSRIHNIPLPEARQIIHTNTKHFYGI</sequence>
<comment type="similarity">
    <text evidence="1">Belongs to the metallo-dependent hydrolases superfamily. TatD-type hydrolase family.</text>
</comment>
<feature type="binding site" evidence="4">
    <location>
        <position position="32"/>
    </location>
    <ligand>
        <name>a divalent metal cation</name>
        <dbReference type="ChEBI" id="CHEBI:60240"/>
        <label>1</label>
    </ligand>
</feature>
<feature type="binding site" evidence="4">
    <location>
        <position position="163"/>
    </location>
    <ligand>
        <name>a divalent metal cation</name>
        <dbReference type="ChEBI" id="CHEBI:60240"/>
        <label>2</label>
    </ligand>
</feature>
<dbReference type="EMBL" id="BAVZ01000015">
    <property type="protein sequence ID" value="GAF09835.1"/>
    <property type="molecule type" value="Genomic_DNA"/>
</dbReference>
<feature type="binding site" evidence="4">
    <location>
        <position position="34"/>
    </location>
    <ligand>
        <name>a divalent metal cation</name>
        <dbReference type="ChEBI" id="CHEBI:60240"/>
        <label>1</label>
    </ligand>
</feature>
<reference evidence="5 6" key="1">
    <citation type="journal article" date="2014" name="Genome Announc.">
        <title>Draft Genome Sequence of Paenibacillus pini JCM 16418T, Isolated from the Rhizosphere of Pine Tree.</title>
        <authorList>
            <person name="Yuki M."/>
            <person name="Oshima K."/>
            <person name="Suda W."/>
            <person name="Oshida Y."/>
            <person name="Kitamura K."/>
            <person name="Iida Y."/>
            <person name="Hattori M."/>
            <person name="Ohkuma M."/>
        </authorList>
    </citation>
    <scope>NUCLEOTIDE SEQUENCE [LARGE SCALE GENOMIC DNA]</scope>
    <source>
        <strain evidence="5 6">JCM 16418</strain>
    </source>
</reference>
<gene>
    <name evidence="5" type="ORF">JCM16418_3991</name>
</gene>
<dbReference type="GO" id="GO:0016788">
    <property type="term" value="F:hydrolase activity, acting on ester bonds"/>
    <property type="evidence" value="ECO:0007669"/>
    <property type="project" value="InterPro"/>
</dbReference>
<keyword evidence="6" id="KW-1185">Reference proteome</keyword>
<organism evidence="5 6">
    <name type="scientific">Paenibacillus pini JCM 16418</name>
    <dbReference type="NCBI Taxonomy" id="1236976"/>
    <lineage>
        <taxon>Bacteria</taxon>
        <taxon>Bacillati</taxon>
        <taxon>Bacillota</taxon>
        <taxon>Bacilli</taxon>
        <taxon>Bacillales</taxon>
        <taxon>Paenibacillaceae</taxon>
        <taxon>Paenibacillus</taxon>
    </lineage>
</organism>
<dbReference type="OrthoDB" id="9775608at2"/>
<comment type="caution">
    <text evidence="5">The sequence shown here is derived from an EMBL/GenBank/DDBJ whole genome shotgun (WGS) entry which is preliminary data.</text>
</comment>
<evidence type="ECO:0000256" key="4">
    <source>
        <dbReference type="PIRSR" id="PIRSR005902-1"/>
    </source>
</evidence>
<feature type="binding site" evidence="4">
    <location>
        <position position="235"/>
    </location>
    <ligand>
        <name>a divalent metal cation</name>
        <dbReference type="ChEBI" id="CHEBI:60240"/>
        <label>1</label>
    </ligand>
</feature>
<evidence type="ECO:0000313" key="6">
    <source>
        <dbReference type="Proteomes" id="UP000019364"/>
    </source>
</evidence>
<dbReference type="InterPro" id="IPR001130">
    <property type="entry name" value="TatD-like"/>
</dbReference>
<dbReference type="PIRSF" id="PIRSF005902">
    <property type="entry name" value="DNase_TatD"/>
    <property type="match status" value="1"/>
</dbReference>
<dbReference type="Pfam" id="PF01026">
    <property type="entry name" value="TatD_DNase"/>
    <property type="match status" value="1"/>
</dbReference>
<dbReference type="STRING" id="1236976.JCM16418_3991"/>
<name>W7YFY2_9BACL</name>
<dbReference type="PANTHER" id="PTHR46317:SF1">
    <property type="entry name" value="HYDROLASE, TATD FAMILY"/>
    <property type="match status" value="1"/>
</dbReference>
<dbReference type="PANTHER" id="PTHR46317">
    <property type="entry name" value="HYDROLASE OF PHP SUPERFAMILY-RELATED PROTEIN"/>
    <property type="match status" value="1"/>
</dbReference>
<proteinExistence type="inferred from homology"/>
<accession>W7YFY2</accession>
<evidence type="ECO:0000256" key="3">
    <source>
        <dbReference type="ARBA" id="ARBA00022801"/>
    </source>
</evidence>
<dbReference type="SUPFAM" id="SSF51556">
    <property type="entry name" value="Metallo-dependent hydrolases"/>
    <property type="match status" value="1"/>
</dbReference>
<evidence type="ECO:0000256" key="2">
    <source>
        <dbReference type="ARBA" id="ARBA00022723"/>
    </source>
</evidence>
<keyword evidence="3" id="KW-0378">Hydrolase</keyword>
<dbReference type="RefSeq" id="WP_036651734.1">
    <property type="nucleotide sequence ID" value="NZ_BAVZ01000015.1"/>
</dbReference>
<dbReference type="eggNOG" id="COG0084">
    <property type="taxonomic scope" value="Bacteria"/>
</dbReference>
<dbReference type="Proteomes" id="UP000019364">
    <property type="component" value="Unassembled WGS sequence"/>
</dbReference>
<evidence type="ECO:0000256" key="1">
    <source>
        <dbReference type="ARBA" id="ARBA00009275"/>
    </source>
</evidence>
<dbReference type="Gene3D" id="3.20.20.140">
    <property type="entry name" value="Metal-dependent hydrolases"/>
    <property type="match status" value="1"/>
</dbReference>
<feature type="binding site" evidence="4">
    <location>
        <position position="187"/>
    </location>
    <ligand>
        <name>a divalent metal cation</name>
        <dbReference type="ChEBI" id="CHEBI:60240"/>
        <label>2</label>
    </ligand>
</feature>